<evidence type="ECO:0000259" key="3">
    <source>
        <dbReference type="PROSITE" id="PS50206"/>
    </source>
</evidence>
<dbReference type="SUPFAM" id="SSF52821">
    <property type="entry name" value="Rhodanese/Cell cycle control phosphatase"/>
    <property type="match status" value="2"/>
</dbReference>
<dbReference type="Pfam" id="PF00581">
    <property type="entry name" value="Rhodanese"/>
    <property type="match status" value="2"/>
</dbReference>
<dbReference type="PANTHER" id="PTHR43855:SF1">
    <property type="entry name" value="THIOSULFATE SULFURTRANSFERASE"/>
    <property type="match status" value="1"/>
</dbReference>
<accession>A0A6M0K487</accession>
<dbReference type="SMART" id="SM00450">
    <property type="entry name" value="RHOD"/>
    <property type="match status" value="2"/>
</dbReference>
<evidence type="ECO:0000313" key="4">
    <source>
        <dbReference type="EMBL" id="NEV64602.1"/>
    </source>
</evidence>
<dbReference type="RefSeq" id="WP_164455499.1">
    <property type="nucleotide sequence ID" value="NZ_JAAIJQ010000100.1"/>
</dbReference>
<reference evidence="4 5" key="1">
    <citation type="submission" date="2020-02" db="EMBL/GenBank/DDBJ databases">
        <title>Genome sequences of Thiorhodococcus mannitoliphagus and Thiorhodococcus minor, purple sulfur photosynthetic bacteria in the gammaproteobacterial family, Chromatiaceae.</title>
        <authorList>
            <person name="Aviles F.A."/>
            <person name="Meyer T.E."/>
            <person name="Kyndt J.A."/>
        </authorList>
    </citation>
    <scope>NUCLEOTIDE SEQUENCE [LARGE SCALE GENOMIC DNA]</scope>
    <source>
        <strain evidence="4 5">DSM 11518</strain>
    </source>
</reference>
<dbReference type="CDD" id="cd01448">
    <property type="entry name" value="TST_Repeat_1"/>
    <property type="match status" value="1"/>
</dbReference>
<dbReference type="InterPro" id="IPR001763">
    <property type="entry name" value="Rhodanese-like_dom"/>
</dbReference>
<dbReference type="PROSITE" id="PS50206">
    <property type="entry name" value="RHODANESE_3"/>
    <property type="match status" value="2"/>
</dbReference>
<dbReference type="PANTHER" id="PTHR43855">
    <property type="entry name" value="THIOSULFATE SULFURTRANSFERASE"/>
    <property type="match status" value="1"/>
</dbReference>
<keyword evidence="4" id="KW-0808">Transferase</keyword>
<dbReference type="InterPro" id="IPR051126">
    <property type="entry name" value="Thiosulfate_sulfurtransferase"/>
</dbReference>
<name>A0A6M0K487_9GAMM</name>
<dbReference type="GO" id="GO:0016740">
    <property type="term" value="F:transferase activity"/>
    <property type="evidence" value="ECO:0007669"/>
    <property type="project" value="UniProtKB-KW"/>
</dbReference>
<sequence length="306" mass="34029">MIQSLRFLLLIAAFGAAPAYAAPAYLVDADWLAEHIEDGDLVVLEVRYHPHRYLTVGHIPGAVQVQRFKDLGDNTANPLMRFPSKDAFQGTLRRWGINDGSTLVLYDDARTALASRLYFLLALYGFPMEQVKVLNGGTVEWTAFNELSQEPVARAPGDVTLKEADTDLLAEWTDVYDDVVSRRDPDVILLDARPHDMYTGAVIRHSIAGGHIPGAVNVVSLDGTDAQAQTWLGDEALTALYREIPKGKTLYVYCHDGFRMSLAWMQLRHLGYTDVRLYNGGWSHWGNTLTLPIVEGEKPLDGDFAL</sequence>
<keyword evidence="2" id="KW-0732">Signal</keyword>
<keyword evidence="1" id="KW-0677">Repeat</keyword>
<feature type="domain" description="Rhodanese" evidence="3">
    <location>
        <begin position="183"/>
        <end position="294"/>
    </location>
</feature>
<dbReference type="InterPro" id="IPR036873">
    <property type="entry name" value="Rhodanese-like_dom_sf"/>
</dbReference>
<evidence type="ECO:0000313" key="5">
    <source>
        <dbReference type="Proteomes" id="UP000483379"/>
    </source>
</evidence>
<comment type="caution">
    <text evidence="4">The sequence shown here is derived from an EMBL/GenBank/DDBJ whole genome shotgun (WGS) entry which is preliminary data.</text>
</comment>
<dbReference type="Gene3D" id="3.40.250.10">
    <property type="entry name" value="Rhodanese-like domain"/>
    <property type="match status" value="2"/>
</dbReference>
<feature type="signal peptide" evidence="2">
    <location>
        <begin position="1"/>
        <end position="21"/>
    </location>
</feature>
<keyword evidence="5" id="KW-1185">Reference proteome</keyword>
<dbReference type="AlphaFoldDB" id="A0A6M0K487"/>
<proteinExistence type="predicted"/>
<evidence type="ECO:0000256" key="2">
    <source>
        <dbReference type="SAM" id="SignalP"/>
    </source>
</evidence>
<evidence type="ECO:0000256" key="1">
    <source>
        <dbReference type="ARBA" id="ARBA00022737"/>
    </source>
</evidence>
<gene>
    <name evidence="4" type="ORF">G3446_22490</name>
</gene>
<protein>
    <submittedName>
        <fullName evidence="4">Sulfurtransferase</fullName>
    </submittedName>
</protein>
<feature type="domain" description="Rhodanese" evidence="3">
    <location>
        <begin position="37"/>
        <end position="150"/>
    </location>
</feature>
<feature type="chain" id="PRO_5026651640" evidence="2">
    <location>
        <begin position="22"/>
        <end position="306"/>
    </location>
</feature>
<dbReference type="EMBL" id="JAAIJQ010000100">
    <property type="protein sequence ID" value="NEV64602.1"/>
    <property type="molecule type" value="Genomic_DNA"/>
</dbReference>
<dbReference type="Proteomes" id="UP000483379">
    <property type="component" value="Unassembled WGS sequence"/>
</dbReference>
<organism evidence="4 5">
    <name type="scientific">Thiorhodococcus minor</name>
    <dbReference type="NCBI Taxonomy" id="57489"/>
    <lineage>
        <taxon>Bacteria</taxon>
        <taxon>Pseudomonadati</taxon>
        <taxon>Pseudomonadota</taxon>
        <taxon>Gammaproteobacteria</taxon>
        <taxon>Chromatiales</taxon>
        <taxon>Chromatiaceae</taxon>
        <taxon>Thiorhodococcus</taxon>
    </lineage>
</organism>